<keyword evidence="1" id="KW-0812">Transmembrane</keyword>
<feature type="transmembrane region" description="Helical" evidence="1">
    <location>
        <begin position="81"/>
        <end position="98"/>
    </location>
</feature>
<accession>A0A7T0NC46</accession>
<evidence type="ECO:0000256" key="1">
    <source>
        <dbReference type="SAM" id="Phobius"/>
    </source>
</evidence>
<evidence type="ECO:0000313" key="2">
    <source>
        <dbReference type="EMBL" id="QPK42136.1"/>
    </source>
</evidence>
<feature type="transmembrane region" description="Helical" evidence="1">
    <location>
        <begin position="50"/>
        <end position="69"/>
    </location>
</feature>
<keyword evidence="1" id="KW-1133">Transmembrane helix</keyword>
<gene>
    <name evidence="2" type="primary">ND6</name>
</gene>
<reference evidence="2" key="1">
    <citation type="submission" date="2020-03" db="EMBL/GenBank/DDBJ databases">
        <title>The mitochondrial genomes of eight Scelimeninae species (Orthoptera: Tetrigoidea): deep insights into structural characteristics and phylogenetic implications.</title>
        <authorList>
            <person name="Li R."/>
            <person name="Li X.-D."/>
        </authorList>
    </citation>
    <scope>NUCLEOTIDE SEQUENCE</scope>
</reference>
<name>A0A7T0NC46_9ORTH</name>
<protein>
    <submittedName>
        <fullName evidence="2">NADH dehydrogenase subunit 6</fullName>
    </submittedName>
</protein>
<keyword evidence="2" id="KW-0496">Mitochondrion</keyword>
<dbReference type="EMBL" id="MT162549">
    <property type="protein sequence ID" value="QPK42136.1"/>
    <property type="molecule type" value="Genomic_DNA"/>
</dbReference>
<feature type="transmembrane region" description="Helical" evidence="1">
    <location>
        <begin position="133"/>
        <end position="154"/>
    </location>
</feature>
<dbReference type="AlphaFoldDB" id="A0A7T0NC46"/>
<organism evidence="2">
    <name type="scientific">Paragavialidium sichuanense</name>
    <dbReference type="NCBI Taxonomy" id="2793213"/>
    <lineage>
        <taxon>Eukaryota</taxon>
        <taxon>Metazoa</taxon>
        <taxon>Ecdysozoa</taxon>
        <taxon>Arthropoda</taxon>
        <taxon>Hexapoda</taxon>
        <taxon>Insecta</taxon>
        <taxon>Pterygota</taxon>
        <taxon>Neoptera</taxon>
        <taxon>Polyneoptera</taxon>
        <taxon>Orthoptera</taxon>
        <taxon>Caelifera</taxon>
        <taxon>Acrididea</taxon>
        <taxon>Tetrigoidea</taxon>
        <taxon>Tetrigidae</taxon>
        <taxon>Scelimeninae</taxon>
        <taxon>Paragavialidium</taxon>
    </lineage>
</organism>
<proteinExistence type="predicted"/>
<keyword evidence="1" id="KW-0472">Membrane</keyword>
<sequence length="165" mass="19290">MKMIMFMSMMLNFLFMNTKKPMNIIIIILMQASLMTSIMSTQTQSPWFPYILMIIFIGAMMVIFIYIASIMPNEKNPLNKMTLIIAIMITSLSMIMIFNDTYVMNEETFMTEKISLIDNHNKSLNSMFDMQTYPIYITMMIYLFIALIAVSKMCNIEMGPLRKKN</sequence>
<geneLocation type="mitochondrion" evidence="2"/>